<proteinExistence type="predicted"/>
<evidence type="ECO:0000313" key="3">
    <source>
        <dbReference type="Proteomes" id="UP000835052"/>
    </source>
</evidence>
<evidence type="ECO:0000313" key="2">
    <source>
        <dbReference type="EMBL" id="CAD6198661.1"/>
    </source>
</evidence>
<dbReference type="EMBL" id="CAJGYM010000134">
    <property type="protein sequence ID" value="CAD6198661.1"/>
    <property type="molecule type" value="Genomic_DNA"/>
</dbReference>
<name>A0A8S1HVV5_9PELO</name>
<protein>
    <recommendedName>
        <fullName evidence="1">SRR1-like domain-containing protein</fullName>
    </recommendedName>
</protein>
<dbReference type="Proteomes" id="UP000835052">
    <property type="component" value="Unassembled WGS sequence"/>
</dbReference>
<feature type="domain" description="SRR1-like" evidence="1">
    <location>
        <begin position="70"/>
        <end position="146"/>
    </location>
</feature>
<dbReference type="AlphaFoldDB" id="A0A8S1HVV5"/>
<dbReference type="InterPro" id="IPR012942">
    <property type="entry name" value="SRR1-like"/>
</dbReference>
<dbReference type="Pfam" id="PF07985">
    <property type="entry name" value="SRR1"/>
    <property type="match status" value="1"/>
</dbReference>
<accession>A0A8S1HVV5</accession>
<comment type="caution">
    <text evidence="2">The sequence shown here is derived from an EMBL/GenBank/DDBJ whole genome shotgun (WGS) entry which is preliminary data.</text>
</comment>
<keyword evidence="3" id="KW-1185">Reference proteome</keyword>
<organism evidence="2 3">
    <name type="scientific">Caenorhabditis auriculariae</name>
    <dbReference type="NCBI Taxonomy" id="2777116"/>
    <lineage>
        <taxon>Eukaryota</taxon>
        <taxon>Metazoa</taxon>
        <taxon>Ecdysozoa</taxon>
        <taxon>Nematoda</taxon>
        <taxon>Chromadorea</taxon>
        <taxon>Rhabditida</taxon>
        <taxon>Rhabditina</taxon>
        <taxon>Rhabditomorpha</taxon>
        <taxon>Rhabditoidea</taxon>
        <taxon>Rhabditidae</taxon>
        <taxon>Peloderinae</taxon>
        <taxon>Caenorhabditis</taxon>
    </lineage>
</organism>
<evidence type="ECO:0000259" key="1">
    <source>
        <dbReference type="Pfam" id="PF07985"/>
    </source>
</evidence>
<sequence length="157" mass="17966">MEEDGFKLVATKRARKAKTINGNSKQPIILQGTLEDVEKAMKRTKEAWEKCQFSKRFLEIISHNVLLDGKLKLTAGVPLIFQDPTLTEPEREWLTARGYGIRDRLDTEIDFSTLNPGEIALVVMIHAPHEIRAELLSFNWSREALSKNRSCREFLLG</sequence>
<gene>
    <name evidence="2" type="ORF">CAUJ_LOCUS14567</name>
</gene>
<reference evidence="2" key="1">
    <citation type="submission" date="2020-10" db="EMBL/GenBank/DDBJ databases">
        <authorList>
            <person name="Kikuchi T."/>
        </authorList>
    </citation>
    <scope>NUCLEOTIDE SEQUENCE</scope>
    <source>
        <strain evidence="2">NKZ352</strain>
    </source>
</reference>